<evidence type="ECO:0000313" key="16">
    <source>
        <dbReference type="EMBL" id="VBB44678.1"/>
    </source>
</evidence>
<dbReference type="InterPro" id="IPR001650">
    <property type="entry name" value="Helicase_C-like"/>
</dbReference>
<dbReference type="InterPro" id="IPR032284">
    <property type="entry name" value="RecQ_Zn-bd"/>
</dbReference>
<dbReference type="InterPro" id="IPR014001">
    <property type="entry name" value="Helicase_ATP-bd"/>
</dbReference>
<keyword evidence="2" id="KW-0479">Metal-binding</keyword>
<dbReference type="InterPro" id="IPR036388">
    <property type="entry name" value="WH-like_DNA-bd_sf"/>
</dbReference>
<evidence type="ECO:0000256" key="12">
    <source>
        <dbReference type="ARBA" id="ARBA00044550"/>
    </source>
</evidence>
<dbReference type="FunFam" id="3.40.50.300:FF:001389">
    <property type="entry name" value="ATP-dependent DNA helicase RecQ"/>
    <property type="match status" value="1"/>
</dbReference>
<keyword evidence="3" id="KW-0547">Nucleotide-binding</keyword>
<evidence type="ECO:0000256" key="7">
    <source>
        <dbReference type="ARBA" id="ARBA00023125"/>
    </source>
</evidence>
<evidence type="ECO:0000256" key="13">
    <source>
        <dbReference type="SAM" id="Coils"/>
    </source>
</evidence>
<keyword evidence="13" id="KW-0175">Coiled coil</keyword>
<dbReference type="InterPro" id="IPR004589">
    <property type="entry name" value="DNA_helicase_ATP-dep_RecQ"/>
</dbReference>
<dbReference type="NCBIfam" id="TIGR00614">
    <property type="entry name" value="recQ_fam"/>
    <property type="match status" value="1"/>
</dbReference>
<evidence type="ECO:0000256" key="11">
    <source>
        <dbReference type="ARBA" id="ARBA00044535"/>
    </source>
</evidence>
<dbReference type="SUPFAM" id="SSF52540">
    <property type="entry name" value="P-loop containing nucleoside triphosphate hydrolases"/>
    <property type="match status" value="1"/>
</dbReference>
<feature type="domain" description="Helicase ATP-binding" evidence="14">
    <location>
        <begin position="25"/>
        <end position="193"/>
    </location>
</feature>
<dbReference type="GO" id="GO:0006310">
    <property type="term" value="P:DNA recombination"/>
    <property type="evidence" value="ECO:0007669"/>
    <property type="project" value="InterPro"/>
</dbReference>
<keyword evidence="5 16" id="KW-0347">Helicase</keyword>
<keyword evidence="7" id="KW-0238">DNA-binding</keyword>
<evidence type="ECO:0000259" key="14">
    <source>
        <dbReference type="PROSITE" id="PS51192"/>
    </source>
</evidence>
<dbReference type="GO" id="GO:0003677">
    <property type="term" value="F:DNA binding"/>
    <property type="evidence" value="ECO:0007669"/>
    <property type="project" value="UniProtKB-KW"/>
</dbReference>
<sequence length="632" mass="72882">MQKYLSILKQYWGYDEFRPLQTEIIESVVSGRDTLGLMPTGGGKSLTFQVPAMAMEGVCIVITPLIALMKDQVENLKRRNIQAAAIYTGMTHSEIVQTLDNTVFEAYKFLYVSPERLGTEIFLNKVKQMKVCLLAVDEAHCISQWGYDFRPSYLKIAEIREFLPNVPVLALTATATPEVVEDIQTQLCFPQKNVFQKSFHRKNLAYVVRNTEKKNETLLKVLEGVKGTSVVYVRNRKKTKEIADFLTENGISAEHFHAGLNNKTKDERQNRWKSGETRVIVCTNAFGMGIDKPDVRSVVHIDLPDTLEAYFQEAGRAGRDEKKAFAVLLYNKTDETKLKKRIADTFPPKETVKDVYEALGNYFTLAVGAGLYVTFPFDLADFCGKFHFPLLVAYNSIKILQQAGYLELTDEEDSASMVLFTIKKDDLYNLKNTPEQEQLIHILLRSYTGLFTDLHAIHEETLCTRLDWTHEKLYQTLVSLSNEKIIKYIPRKKTPFLTFTHERDDISRLALTKEAYDDRKEKYIERVNSVLRYANEENICRSRILLSYFGEKNTKDCGVCDICLKKKETQVTEEEFQNIRKKINELLNEKSRNLSELTKNIKAKEPKIIHVIRFMMDNNEILMDDVMKYRIS</sequence>
<dbReference type="GO" id="GO:0006281">
    <property type="term" value="P:DNA repair"/>
    <property type="evidence" value="ECO:0007669"/>
    <property type="project" value="TreeGrafter"/>
</dbReference>
<keyword evidence="8" id="KW-0413">Isomerase</keyword>
<dbReference type="GO" id="GO:0016787">
    <property type="term" value="F:hydrolase activity"/>
    <property type="evidence" value="ECO:0007669"/>
    <property type="project" value="UniProtKB-KW"/>
</dbReference>
<organism evidence="16">
    <name type="scientific">uncultured Paludibacter sp</name>
    <dbReference type="NCBI Taxonomy" id="497635"/>
    <lineage>
        <taxon>Bacteria</taxon>
        <taxon>Pseudomonadati</taxon>
        <taxon>Bacteroidota</taxon>
        <taxon>Bacteroidia</taxon>
        <taxon>Bacteroidales</taxon>
        <taxon>Paludibacteraceae</taxon>
        <taxon>Paludibacter</taxon>
        <taxon>environmental samples</taxon>
    </lineage>
</organism>
<evidence type="ECO:0000256" key="1">
    <source>
        <dbReference type="ARBA" id="ARBA00005446"/>
    </source>
</evidence>
<dbReference type="Gene3D" id="3.40.50.300">
    <property type="entry name" value="P-loop containing nucleotide triphosphate hydrolases"/>
    <property type="match status" value="2"/>
</dbReference>
<dbReference type="GO" id="GO:0046872">
    <property type="term" value="F:metal ion binding"/>
    <property type="evidence" value="ECO:0007669"/>
    <property type="project" value="UniProtKB-KW"/>
</dbReference>
<dbReference type="GO" id="GO:0043138">
    <property type="term" value="F:3'-5' DNA helicase activity"/>
    <property type="evidence" value="ECO:0007669"/>
    <property type="project" value="UniProtKB-EC"/>
</dbReference>
<dbReference type="GO" id="GO:0043590">
    <property type="term" value="C:bacterial nucleoid"/>
    <property type="evidence" value="ECO:0007669"/>
    <property type="project" value="TreeGrafter"/>
</dbReference>
<evidence type="ECO:0000256" key="3">
    <source>
        <dbReference type="ARBA" id="ARBA00022741"/>
    </source>
</evidence>
<accession>A0A653A9R8</accession>
<dbReference type="Pfam" id="PF00271">
    <property type="entry name" value="Helicase_C"/>
    <property type="match status" value="1"/>
</dbReference>
<proteinExistence type="inferred from homology"/>
<dbReference type="Pfam" id="PF00270">
    <property type="entry name" value="DEAD"/>
    <property type="match status" value="1"/>
</dbReference>
<dbReference type="GO" id="GO:0005524">
    <property type="term" value="F:ATP binding"/>
    <property type="evidence" value="ECO:0007669"/>
    <property type="project" value="UniProtKB-KW"/>
</dbReference>
<dbReference type="InterPro" id="IPR011545">
    <property type="entry name" value="DEAD/DEAH_box_helicase_dom"/>
</dbReference>
<dbReference type="CDD" id="cd17920">
    <property type="entry name" value="DEXHc_RecQ"/>
    <property type="match status" value="1"/>
</dbReference>
<dbReference type="Gene3D" id="1.10.10.10">
    <property type="entry name" value="Winged helix-like DNA-binding domain superfamily/Winged helix DNA-binding domain"/>
    <property type="match status" value="1"/>
</dbReference>
<dbReference type="InterPro" id="IPR027417">
    <property type="entry name" value="P-loop_NTPase"/>
</dbReference>
<dbReference type="SMART" id="SM00490">
    <property type="entry name" value="HELICc"/>
    <property type="match status" value="1"/>
</dbReference>
<gene>
    <name evidence="16" type="ORF">TRIP_D260092</name>
</gene>
<dbReference type="SMART" id="SM00487">
    <property type="entry name" value="DEXDc"/>
    <property type="match status" value="1"/>
</dbReference>
<evidence type="ECO:0000256" key="8">
    <source>
        <dbReference type="ARBA" id="ARBA00023235"/>
    </source>
</evidence>
<comment type="similarity">
    <text evidence="1">Belongs to the helicase family. RecQ subfamily.</text>
</comment>
<feature type="domain" description="Helicase C-terminal" evidence="15">
    <location>
        <begin position="217"/>
        <end position="363"/>
    </location>
</feature>
<evidence type="ECO:0000256" key="5">
    <source>
        <dbReference type="ARBA" id="ARBA00022806"/>
    </source>
</evidence>
<feature type="coiled-coil region" evidence="13">
    <location>
        <begin position="569"/>
        <end position="600"/>
    </location>
</feature>
<dbReference type="Pfam" id="PF16124">
    <property type="entry name" value="RecQ_Zn_bind"/>
    <property type="match status" value="1"/>
</dbReference>
<dbReference type="GO" id="GO:0009378">
    <property type="term" value="F:four-way junction helicase activity"/>
    <property type="evidence" value="ECO:0007669"/>
    <property type="project" value="TreeGrafter"/>
</dbReference>
<dbReference type="AlphaFoldDB" id="A0A653A9R8"/>
<keyword evidence="4 16" id="KW-0378">Hydrolase</keyword>
<dbReference type="EC" id="5.6.2.4" evidence="10"/>
<dbReference type="EMBL" id="UPXZ01000019">
    <property type="protein sequence ID" value="VBB44678.1"/>
    <property type="molecule type" value="Genomic_DNA"/>
</dbReference>
<evidence type="ECO:0000256" key="10">
    <source>
        <dbReference type="ARBA" id="ARBA00034808"/>
    </source>
</evidence>
<dbReference type="GO" id="GO:0005737">
    <property type="term" value="C:cytoplasm"/>
    <property type="evidence" value="ECO:0007669"/>
    <property type="project" value="TreeGrafter"/>
</dbReference>
<evidence type="ECO:0000259" key="15">
    <source>
        <dbReference type="PROSITE" id="PS51194"/>
    </source>
</evidence>
<reference evidence="16" key="1">
    <citation type="submission" date="2018-07" db="EMBL/GenBank/DDBJ databases">
        <authorList>
            <consortium name="Genoscope - CEA"/>
            <person name="William W."/>
        </authorList>
    </citation>
    <scope>NUCLEOTIDE SEQUENCE</scope>
    <source>
        <strain evidence="16">IK1</strain>
    </source>
</reference>
<dbReference type="PANTHER" id="PTHR13710">
    <property type="entry name" value="DNA HELICASE RECQ FAMILY MEMBER"/>
    <property type="match status" value="1"/>
</dbReference>
<protein>
    <recommendedName>
        <fullName evidence="11">ATP-dependent DNA helicase RecQ</fullName>
        <ecNumber evidence="10">5.6.2.4</ecNumber>
    </recommendedName>
    <alternativeName>
        <fullName evidence="12">DNA 3'-5' helicase RecQ</fullName>
    </alternativeName>
</protein>
<dbReference type="PROSITE" id="PS51192">
    <property type="entry name" value="HELICASE_ATP_BIND_1"/>
    <property type="match status" value="1"/>
</dbReference>
<evidence type="ECO:0000256" key="4">
    <source>
        <dbReference type="ARBA" id="ARBA00022801"/>
    </source>
</evidence>
<name>A0A653A9R8_9BACT</name>
<keyword evidence="6" id="KW-0067">ATP-binding</keyword>
<dbReference type="PROSITE" id="PS51194">
    <property type="entry name" value="HELICASE_CTER"/>
    <property type="match status" value="1"/>
</dbReference>
<comment type="catalytic activity">
    <reaction evidence="9">
        <text>Couples ATP hydrolysis with the unwinding of duplex DNA by translocating in the 3'-5' direction.</text>
        <dbReference type="EC" id="5.6.2.4"/>
    </reaction>
</comment>
<evidence type="ECO:0000256" key="6">
    <source>
        <dbReference type="ARBA" id="ARBA00022840"/>
    </source>
</evidence>
<evidence type="ECO:0000256" key="9">
    <source>
        <dbReference type="ARBA" id="ARBA00034617"/>
    </source>
</evidence>
<evidence type="ECO:0000256" key="2">
    <source>
        <dbReference type="ARBA" id="ARBA00022723"/>
    </source>
</evidence>
<dbReference type="GO" id="GO:0030894">
    <property type="term" value="C:replisome"/>
    <property type="evidence" value="ECO:0007669"/>
    <property type="project" value="TreeGrafter"/>
</dbReference>
<dbReference type="PANTHER" id="PTHR13710:SF105">
    <property type="entry name" value="ATP-DEPENDENT DNA HELICASE Q1"/>
    <property type="match status" value="1"/>
</dbReference>